<dbReference type="GeneID" id="1019764"/>
<dbReference type="Pfam" id="PF09954">
    <property type="entry name" value="DUF2188"/>
    <property type="match status" value="1"/>
</dbReference>
<dbReference type="RefSeq" id="WP_011014649.1">
    <property type="nucleotide sequence ID" value="NC_003450.3"/>
</dbReference>
<dbReference type="STRING" id="196627.cg2026"/>
<dbReference type="InterPro" id="IPR018691">
    <property type="entry name" value="DUF2188"/>
</dbReference>
<name>Q8NPK6_CORGL</name>
<dbReference type="Proteomes" id="UP000000582">
    <property type="component" value="Chromosome"/>
</dbReference>
<dbReference type="AlphaFoldDB" id="Q8NPK6"/>
<proteinExistence type="predicted"/>
<feature type="region of interest" description="Disordered" evidence="1">
    <location>
        <begin position="41"/>
        <end position="74"/>
    </location>
</feature>
<gene>
    <name evidence="2" type="ordered locus">Cgl1806</name>
</gene>
<dbReference type="PATRIC" id="fig|196627.13.peg.1755"/>
<dbReference type="SMR" id="Q8NPK6"/>
<evidence type="ECO:0000313" key="2">
    <source>
        <dbReference type="EMBL" id="BAB99199.1"/>
    </source>
</evidence>
<dbReference type="OrthoDB" id="5194813at2"/>
<dbReference type="GO" id="GO:0009432">
    <property type="term" value="P:SOS response"/>
    <property type="evidence" value="ECO:0000269"/>
    <property type="project" value="CollecTF"/>
</dbReference>
<evidence type="ECO:0008006" key="4">
    <source>
        <dbReference type="Google" id="ProtNLM"/>
    </source>
</evidence>
<evidence type="ECO:0000313" key="3">
    <source>
        <dbReference type="Proteomes" id="UP000000582"/>
    </source>
</evidence>
<feature type="compositionally biased region" description="Basic and acidic residues" evidence="1">
    <location>
        <begin position="43"/>
        <end position="61"/>
    </location>
</feature>
<dbReference type="EMBL" id="BA000036">
    <property type="protein sequence ID" value="BAB99199.1"/>
    <property type="molecule type" value="Genomic_DNA"/>
</dbReference>
<protein>
    <recommendedName>
        <fullName evidence="4">DUF2188 domain-containing protein</fullName>
    </recommendedName>
</protein>
<dbReference type="KEGG" id="cgl:Cgl1806"/>
<keyword evidence="3" id="KW-1185">Reference proteome</keyword>
<accession>Q6M4H4</accession>
<organism evidence="2 3">
    <name type="scientific">Corynebacterium glutamicum (strain ATCC 13032 / DSM 20300 / JCM 1318 / BCRC 11384 / CCUG 27702 / LMG 3730 / NBRC 12168 / NCIMB 10025 / NRRL B-2784 / 534)</name>
    <dbReference type="NCBI Taxonomy" id="196627"/>
    <lineage>
        <taxon>Bacteria</taxon>
        <taxon>Bacillati</taxon>
        <taxon>Actinomycetota</taxon>
        <taxon>Actinomycetes</taxon>
        <taxon>Mycobacteriales</taxon>
        <taxon>Corynebacteriaceae</taxon>
        <taxon>Corynebacterium</taxon>
    </lineage>
</organism>
<reference evidence="3" key="1">
    <citation type="journal article" date="2003" name="Appl. Microbiol. Biotechnol.">
        <title>The Corynebacterium glutamicum genome: features and impacts on biotechnological processes.</title>
        <authorList>
            <person name="Ikeda M."/>
            <person name="Nakagawa S."/>
        </authorList>
    </citation>
    <scope>NUCLEOTIDE SEQUENCE [LARGE SCALE GENOMIC DNA]</scope>
    <source>
        <strain evidence="3">ATCC 13032 / DSM 20300 / BCRC 11384 / JCM 1318 / LMG 3730 / NCIMB 10025</strain>
    </source>
</reference>
<feature type="compositionally biased region" description="Basic and acidic residues" evidence="1">
    <location>
        <begin position="10"/>
        <end position="22"/>
    </location>
</feature>
<dbReference type="HOGENOM" id="CLU_179056_2_2_11"/>
<feature type="region of interest" description="Disordered" evidence="1">
    <location>
        <begin position="1"/>
        <end position="29"/>
    </location>
</feature>
<accession>Q8NPK6</accession>
<sequence>MTKRNITTVRTEDGWGNRRDNASRLSKSFDTQSEAIAAAKVTAQREKLEHRIQGRDGKIREANSYGNDPHPPKG</sequence>
<dbReference type="KEGG" id="cgb:cg2026"/>
<evidence type="ECO:0000256" key="1">
    <source>
        <dbReference type="SAM" id="MobiDB-lite"/>
    </source>
</evidence>
<dbReference type="BioCyc" id="CORYNE:G18NG-11398-MONOMER"/>